<evidence type="ECO:0000313" key="1">
    <source>
        <dbReference type="EMBL" id="KAK3712258.1"/>
    </source>
</evidence>
<gene>
    <name evidence="1" type="ORF">LTR37_009120</name>
</gene>
<proteinExistence type="predicted"/>
<dbReference type="Proteomes" id="UP001281147">
    <property type="component" value="Unassembled WGS sequence"/>
</dbReference>
<evidence type="ECO:0000313" key="2">
    <source>
        <dbReference type="Proteomes" id="UP001281147"/>
    </source>
</evidence>
<keyword evidence="2" id="KW-1185">Reference proteome</keyword>
<name>A0ACC3N8T2_9PEZI</name>
<accession>A0ACC3N8T2</accession>
<dbReference type="EMBL" id="JAUTXU010000070">
    <property type="protein sequence ID" value="KAK3712258.1"/>
    <property type="molecule type" value="Genomic_DNA"/>
</dbReference>
<reference evidence="1" key="1">
    <citation type="submission" date="2023-07" db="EMBL/GenBank/DDBJ databases">
        <title>Black Yeasts Isolated from many extreme environments.</title>
        <authorList>
            <person name="Coleine C."/>
            <person name="Stajich J.E."/>
            <person name="Selbmann L."/>
        </authorList>
    </citation>
    <scope>NUCLEOTIDE SEQUENCE</scope>
    <source>
        <strain evidence="1">CCFEE 5714</strain>
    </source>
</reference>
<sequence length="137" mass="15071">MPSSPPMIFMKNSSQGEGKSTSKGPDSRFTGDVYLDLIHNDKQNTIANVTFLPCGRTNWHTHEGGQLIRCIAGSGWVCDRGDTPKRLRVGDTVWCPPGTEHWHGADDGSYMTHFVHAHGAVVWKEAVSEDDYAKKSG</sequence>
<protein>
    <submittedName>
        <fullName evidence="1">Uncharacterized protein</fullName>
    </submittedName>
</protein>
<organism evidence="1 2">
    <name type="scientific">Vermiconidia calcicola</name>
    <dbReference type="NCBI Taxonomy" id="1690605"/>
    <lineage>
        <taxon>Eukaryota</taxon>
        <taxon>Fungi</taxon>
        <taxon>Dikarya</taxon>
        <taxon>Ascomycota</taxon>
        <taxon>Pezizomycotina</taxon>
        <taxon>Dothideomycetes</taxon>
        <taxon>Dothideomycetidae</taxon>
        <taxon>Mycosphaerellales</taxon>
        <taxon>Extremaceae</taxon>
        <taxon>Vermiconidia</taxon>
    </lineage>
</organism>
<comment type="caution">
    <text evidence="1">The sequence shown here is derived from an EMBL/GenBank/DDBJ whole genome shotgun (WGS) entry which is preliminary data.</text>
</comment>